<dbReference type="AlphaFoldDB" id="A0A383DZV7"/>
<dbReference type="NCBIfam" id="TIGR01961">
    <property type="entry name" value="NuoC_fam"/>
    <property type="match status" value="1"/>
</dbReference>
<dbReference type="SUPFAM" id="SSF143243">
    <property type="entry name" value="Nqo5-like"/>
    <property type="match status" value="1"/>
</dbReference>
<dbReference type="InterPro" id="IPR010218">
    <property type="entry name" value="NADH_DH_suC"/>
</dbReference>
<dbReference type="PANTHER" id="PTHR10884">
    <property type="entry name" value="NADH DEHYDROGENASE UBIQUINONE IRON-SULFUR PROTEIN 3"/>
    <property type="match status" value="1"/>
</dbReference>
<dbReference type="Pfam" id="PF00329">
    <property type="entry name" value="Complex1_30kDa"/>
    <property type="match status" value="1"/>
</dbReference>
<dbReference type="EMBL" id="UINC01221379">
    <property type="protein sequence ID" value="SVE49695.1"/>
    <property type="molecule type" value="Genomic_DNA"/>
</dbReference>
<dbReference type="PROSITE" id="PS00542">
    <property type="entry name" value="COMPLEX1_30K"/>
    <property type="match status" value="1"/>
</dbReference>
<dbReference type="InterPro" id="IPR001268">
    <property type="entry name" value="NADH_UbQ_OxRdtase_30kDa_su"/>
</dbReference>
<dbReference type="GO" id="GO:0016651">
    <property type="term" value="F:oxidoreductase activity, acting on NAD(P)H"/>
    <property type="evidence" value="ECO:0007669"/>
    <property type="project" value="InterPro"/>
</dbReference>
<evidence type="ECO:0000259" key="3">
    <source>
        <dbReference type="Pfam" id="PF00329"/>
    </source>
</evidence>
<evidence type="ECO:0000313" key="4">
    <source>
        <dbReference type="EMBL" id="SVE49695.1"/>
    </source>
</evidence>
<dbReference type="Gene3D" id="3.30.460.80">
    <property type="entry name" value="NADH:ubiquinone oxidoreductase, 30kDa subunit"/>
    <property type="match status" value="1"/>
</dbReference>
<sequence length="152" mass="18022">VVQKSSVADICGYLKEEPGFEFDFLRSISGVDTEEQLELVYHLFSYKHRTSLTLKLRMGYDDTEVPTVEPHWKAADWHEREQFDLFGFDFKGHPDMRRLLLPEDWEGHPLLKSYEYPEEYHDIDHYRPDPLDQFKALDDLVAKAKEKKAEET</sequence>
<dbReference type="InterPro" id="IPR037232">
    <property type="entry name" value="NADH_quin_OxRdtase_su_C/D-like"/>
</dbReference>
<proteinExistence type="inferred from homology"/>
<gene>
    <name evidence="4" type="ORF">METZ01_LOCUS502549</name>
</gene>
<feature type="domain" description="NADH:ubiquinone oxidoreductase 30kDa subunit" evidence="3">
    <location>
        <begin position="2"/>
        <end position="118"/>
    </location>
</feature>
<comment type="similarity">
    <text evidence="1">Belongs to the complex I 30 kDa subunit family.</text>
</comment>
<feature type="non-terminal residue" evidence="4">
    <location>
        <position position="152"/>
    </location>
</feature>
<dbReference type="InterPro" id="IPR020396">
    <property type="entry name" value="NADH_UbQ_OxRdtase_CS"/>
</dbReference>
<evidence type="ECO:0000256" key="1">
    <source>
        <dbReference type="ARBA" id="ARBA00007569"/>
    </source>
</evidence>
<keyword evidence="2" id="KW-0813">Transport</keyword>
<reference evidence="4" key="1">
    <citation type="submission" date="2018-05" db="EMBL/GenBank/DDBJ databases">
        <authorList>
            <person name="Lanie J.A."/>
            <person name="Ng W.-L."/>
            <person name="Kazmierczak K.M."/>
            <person name="Andrzejewski T.M."/>
            <person name="Davidsen T.M."/>
            <person name="Wayne K.J."/>
            <person name="Tettelin H."/>
            <person name="Glass J.I."/>
            <person name="Rusch D."/>
            <person name="Podicherti R."/>
            <person name="Tsui H.-C.T."/>
            <person name="Winkler M.E."/>
        </authorList>
    </citation>
    <scope>NUCLEOTIDE SEQUENCE</scope>
</reference>
<accession>A0A383DZV7</accession>
<protein>
    <recommendedName>
        <fullName evidence="3">NADH:ubiquinone oxidoreductase 30kDa subunit domain-containing protein</fullName>
    </recommendedName>
</protein>
<dbReference type="PANTHER" id="PTHR10884:SF14">
    <property type="entry name" value="NADH DEHYDROGENASE [UBIQUINONE] IRON-SULFUR PROTEIN 3, MITOCHONDRIAL"/>
    <property type="match status" value="1"/>
</dbReference>
<organism evidence="4">
    <name type="scientific">marine metagenome</name>
    <dbReference type="NCBI Taxonomy" id="408172"/>
    <lineage>
        <taxon>unclassified sequences</taxon>
        <taxon>metagenomes</taxon>
        <taxon>ecological metagenomes</taxon>
    </lineage>
</organism>
<dbReference type="GO" id="GO:0008137">
    <property type="term" value="F:NADH dehydrogenase (ubiquinone) activity"/>
    <property type="evidence" value="ECO:0007669"/>
    <property type="project" value="InterPro"/>
</dbReference>
<evidence type="ECO:0000256" key="2">
    <source>
        <dbReference type="ARBA" id="ARBA00022448"/>
    </source>
</evidence>
<feature type="non-terminal residue" evidence="4">
    <location>
        <position position="1"/>
    </location>
</feature>
<name>A0A383DZV7_9ZZZZ</name>